<accession>F7ZZH8</accession>
<dbReference type="HOGENOM" id="CLU_2245089_0_0_11"/>
<evidence type="ECO:0000313" key="1">
    <source>
        <dbReference type="EMBL" id="AEI11324.1"/>
    </source>
</evidence>
<protein>
    <submittedName>
        <fullName evidence="1">Uncharacterized protein</fullName>
    </submittedName>
</protein>
<dbReference type="RefSeq" id="WP_013882846.1">
    <property type="nucleotide sequence ID" value="NC_015671.1"/>
</dbReference>
<organism evidence="1 2">
    <name type="scientific">Cellulomonas gilvus (strain ATCC 13127 / NRRL B-14078)</name>
    <name type="common">Cellvibrio gilvus</name>
    <dbReference type="NCBI Taxonomy" id="593907"/>
    <lineage>
        <taxon>Bacteria</taxon>
        <taxon>Bacillati</taxon>
        <taxon>Actinomycetota</taxon>
        <taxon>Actinomycetes</taxon>
        <taxon>Micrococcales</taxon>
        <taxon>Cellulomonadaceae</taxon>
        <taxon>Cellulomonas</taxon>
    </lineage>
</organism>
<name>F7ZZH8_CELGA</name>
<evidence type="ECO:0000313" key="2">
    <source>
        <dbReference type="Proteomes" id="UP000000485"/>
    </source>
</evidence>
<dbReference type="AlphaFoldDB" id="F7ZZH8"/>
<dbReference type="KEGG" id="cga:Celgi_0805"/>
<dbReference type="STRING" id="593907.Celgi_0805"/>
<proteinExistence type="predicted"/>
<reference evidence="2" key="1">
    <citation type="submission" date="2011-04" db="EMBL/GenBank/DDBJ databases">
        <title>Complete sequence of Cellvibrio gilvus ATCC 13127.</title>
        <authorList>
            <person name="Lucas S."/>
            <person name="Han J."/>
            <person name="Lapidus A."/>
            <person name="Cheng J.-F."/>
            <person name="Goodwin L."/>
            <person name="Pitluck S."/>
            <person name="Peters L."/>
            <person name="Munk A."/>
            <person name="Detter J.C."/>
            <person name="Han C."/>
            <person name="Tapia R."/>
            <person name="Land M."/>
            <person name="Hauser L."/>
            <person name="Kyrpides N."/>
            <person name="Ivanova N."/>
            <person name="Ovchinnikova G."/>
            <person name="Pagani I."/>
            <person name="Mead D."/>
            <person name="Brumm P."/>
            <person name="Woyke T."/>
        </authorList>
    </citation>
    <scope>NUCLEOTIDE SEQUENCE [LARGE SCALE GENOMIC DNA]</scope>
    <source>
        <strain evidence="2">ATCC 13127 / NRRL B-14078</strain>
    </source>
</reference>
<dbReference type="Proteomes" id="UP000000485">
    <property type="component" value="Chromosome"/>
</dbReference>
<gene>
    <name evidence="1" type="ordered locus">Celgi_0805</name>
</gene>
<dbReference type="EMBL" id="CP002665">
    <property type="protein sequence ID" value="AEI11324.1"/>
    <property type="molecule type" value="Genomic_DNA"/>
</dbReference>
<sequence length="104" mass="10654">MGAAVRVEPSTLDAAAVQLERAAAVARTARPRTWAGHDGAYGFASVVDAMQAASDVGAALAEDVVDALETGSDALRATAAAYRASDERARLLLATILELMDGPL</sequence>
<keyword evidence="2" id="KW-1185">Reference proteome</keyword>